<organism evidence="2 3">
    <name type="scientific">Neolentinus lepideus HHB14362 ss-1</name>
    <dbReference type="NCBI Taxonomy" id="1314782"/>
    <lineage>
        <taxon>Eukaryota</taxon>
        <taxon>Fungi</taxon>
        <taxon>Dikarya</taxon>
        <taxon>Basidiomycota</taxon>
        <taxon>Agaricomycotina</taxon>
        <taxon>Agaricomycetes</taxon>
        <taxon>Gloeophyllales</taxon>
        <taxon>Gloeophyllaceae</taxon>
        <taxon>Neolentinus</taxon>
    </lineage>
</organism>
<protein>
    <submittedName>
        <fullName evidence="2">Uncharacterized protein</fullName>
    </submittedName>
</protein>
<proteinExistence type="predicted"/>
<name>A0A165NTN6_9AGAM</name>
<keyword evidence="3" id="KW-1185">Reference proteome</keyword>
<evidence type="ECO:0000313" key="3">
    <source>
        <dbReference type="Proteomes" id="UP000076761"/>
    </source>
</evidence>
<accession>A0A165NTN6</accession>
<dbReference type="PANTHER" id="PTHR31912:SF34">
    <property type="entry name" value="NOTOCHORD-RELATED PROTEIN"/>
    <property type="match status" value="1"/>
</dbReference>
<dbReference type="Proteomes" id="UP000076761">
    <property type="component" value="Unassembled WGS sequence"/>
</dbReference>
<gene>
    <name evidence="2" type="ORF">NEOLEDRAFT_1076404</name>
</gene>
<dbReference type="EMBL" id="KV425626">
    <property type="protein sequence ID" value="KZT20093.1"/>
    <property type="molecule type" value="Genomic_DNA"/>
</dbReference>
<evidence type="ECO:0000313" key="2">
    <source>
        <dbReference type="EMBL" id="KZT20093.1"/>
    </source>
</evidence>
<reference evidence="2 3" key="1">
    <citation type="journal article" date="2016" name="Mol. Biol. Evol.">
        <title>Comparative Genomics of Early-Diverging Mushroom-Forming Fungi Provides Insights into the Origins of Lignocellulose Decay Capabilities.</title>
        <authorList>
            <person name="Nagy L.G."/>
            <person name="Riley R."/>
            <person name="Tritt A."/>
            <person name="Adam C."/>
            <person name="Daum C."/>
            <person name="Floudas D."/>
            <person name="Sun H."/>
            <person name="Yadav J.S."/>
            <person name="Pangilinan J."/>
            <person name="Larsson K.H."/>
            <person name="Matsuura K."/>
            <person name="Barry K."/>
            <person name="Labutti K."/>
            <person name="Kuo R."/>
            <person name="Ohm R.A."/>
            <person name="Bhattacharya S.S."/>
            <person name="Shirouzu T."/>
            <person name="Yoshinaga Y."/>
            <person name="Martin F.M."/>
            <person name="Grigoriev I.V."/>
            <person name="Hibbett D.S."/>
        </authorList>
    </citation>
    <scope>NUCLEOTIDE SEQUENCE [LARGE SCALE GENOMIC DNA]</scope>
    <source>
        <strain evidence="2 3">HHB14362 ss-1</strain>
    </source>
</reference>
<dbReference type="OrthoDB" id="2506088at2759"/>
<sequence length="1025" mass="117444">MDECHAQAFAEGDQPTDSKAWFPYPTKTMFLLDVLDNLPRLRISDALMRMFLWVLREAGAASVPSFKALRKFQDNQRKESGINTVKCESVQGNIFYMNDVPALIAKDYANPLTRPLMTFYPHNPSTGVSEVWHGGKLNNETPLDQLCPHYIDEAGDFFYVNEIAELRNGSFAIPKRWKMQDANTLYADSYTLHQVDCKACYIVDDSAYTLIKANDFKCNYLDLLEQRRVPACHQSSQHHLSIMPNPLREVAEGEPLYSSWITVWGDDVSANRTKAWNKHWNVYVTHDNLPRRLLQQEFHVHFASTSPNASVVEQFGALKKMIESTHKEPLRVPNPFSDNFCRFRLFVIDADADNPMQSEECGHIGGNGNHDCRRCKRGGPEALKVTAEGYHNLFEPQEARTARDTLAEVQAQVRMACSGVAQPVKDRQSFTGVKDLYTQPWIDQLIARARQLKAENPGRPEVEISDELMVWVIDHGNEIYNPFLQVEGFDINRDTPVEVLHTILLGVVKYSWHMMHSSALQEKDYNTFFLRLQSSSVDGLSIPPIRASYLQQYRNSLIGKQFKQIMQTTVFHIQDLVDEAHFKLWKAVGLLGALLWYPEIADLEEYLKDLRVAIANVLDTFASIDPAKMWKKIKLHLLEHIPDDIRRFGPIIGRSTEIFECFNAIFRYCAILTNRISPSHDIAIQLADQEALKQRITGGMWMTSDGRWVRASEKVRRFLETHKILQNHLGWTVTKANETGMSPSFNTRPVAMKKRSDLKYNDTQASRSLNSAAYSRESVWIHGETVIAASEDVCRLGSWVFAKSPFDGSTMTGRILEILIERNSCSTVVVLEQFEVGAERHPTYDMPTLLQRHKEQTTVTVNAKDIHFIFNTQHDCLHAGCAASGTRPHLQERQETQIQQRFIEHTAVERYIINMHALHNAHLIRSVLPRELTQPRSYVEDRRQAHDVLAAKLKTDYDARQKKLEENREKRKKENTSKKGKEKQQVRATGEEQVRPQLLPADDSVETLDTVQPSKKRRREESSGD</sequence>
<feature type="region of interest" description="Disordered" evidence="1">
    <location>
        <begin position="959"/>
        <end position="1025"/>
    </location>
</feature>
<evidence type="ECO:0000256" key="1">
    <source>
        <dbReference type="SAM" id="MobiDB-lite"/>
    </source>
</evidence>
<feature type="compositionally biased region" description="Basic and acidic residues" evidence="1">
    <location>
        <begin position="959"/>
        <end position="994"/>
    </location>
</feature>
<dbReference type="InParanoid" id="A0A165NTN6"/>
<dbReference type="PANTHER" id="PTHR31912">
    <property type="entry name" value="IP13529P"/>
    <property type="match status" value="1"/>
</dbReference>
<dbReference type="AlphaFoldDB" id="A0A165NTN6"/>
<dbReference type="STRING" id="1314782.A0A165NTN6"/>